<dbReference type="Proteomes" id="UP000663879">
    <property type="component" value="Unassembled WGS sequence"/>
</dbReference>
<dbReference type="EMBL" id="CAJNOC010001176">
    <property type="protein sequence ID" value="CAF0841969.1"/>
    <property type="molecule type" value="Genomic_DNA"/>
</dbReference>
<comment type="caution">
    <text evidence="1">The sequence shown here is derived from an EMBL/GenBank/DDBJ whole genome shotgun (WGS) entry which is preliminary data.</text>
</comment>
<protein>
    <recommendedName>
        <fullName evidence="3">Vertnin</fullName>
    </recommendedName>
</protein>
<dbReference type="Gene3D" id="3.90.70.80">
    <property type="match status" value="1"/>
</dbReference>
<name>A0A813VTG1_9BILA</name>
<sequence>MSEIELSNLELLSSVASSINFEVNTYENEHRDQYQRFTDIGKYERKIFFQETLLKFRSMTSLEEIRNYFNEKFEDFFTFNLVKFKPITSGKKFTICSSILLRHINLDDHLIPIKVFGDGNCLFRALSLLLYGNDTFHIELRLRCILEMALNTNQYLENNLLSTQLETPLNSEGSNRLIEWLSLFCGTNISGSINDIIRDEILRLLQNNSNKKKFELRDETQFCLLSNKILCNMKDKQDIITVIMMWTHTHDIEPSDRLWNPNHFASEKIQNKEIISETVNNYQDIETEMFNKNFVNSEIVKLMEENSDNEPNSLFNYTDSKDDQIEEFIQGQQTFDFEKLELSKVLPILFNEQPFISRPIAVRSKAYFVYDLNNFLFENLISDENGSYWSDGSKKKYYELEDRENLKIKFISDLKLPYKFILNEKTYEINRYNYFSKINTDFHRKIITVTKIINPDEFNRAFICYFWSNDIKGPFELKAHGNSTKTAKPYIRSTKTVLDIVKISSKKHGSKKNEYDKTVRENIGKKGTNISDMPRNTKQFYNHNSISVKKDLEKNELIRTRDSFVDAIFNMKKSKKIIIVY</sequence>
<dbReference type="SUPFAM" id="SSF54001">
    <property type="entry name" value="Cysteine proteinases"/>
    <property type="match status" value="1"/>
</dbReference>
<gene>
    <name evidence="1" type="ORF">OXX778_LOCUS8504</name>
</gene>
<evidence type="ECO:0008006" key="3">
    <source>
        <dbReference type="Google" id="ProtNLM"/>
    </source>
</evidence>
<organism evidence="1 2">
    <name type="scientific">Brachionus calyciflorus</name>
    <dbReference type="NCBI Taxonomy" id="104777"/>
    <lineage>
        <taxon>Eukaryota</taxon>
        <taxon>Metazoa</taxon>
        <taxon>Spiralia</taxon>
        <taxon>Gnathifera</taxon>
        <taxon>Rotifera</taxon>
        <taxon>Eurotatoria</taxon>
        <taxon>Monogononta</taxon>
        <taxon>Pseudotrocha</taxon>
        <taxon>Ploima</taxon>
        <taxon>Brachionidae</taxon>
        <taxon>Brachionus</taxon>
    </lineage>
</organism>
<evidence type="ECO:0000313" key="2">
    <source>
        <dbReference type="Proteomes" id="UP000663879"/>
    </source>
</evidence>
<accession>A0A813VTG1</accession>
<dbReference type="OrthoDB" id="10043303at2759"/>
<dbReference type="AlphaFoldDB" id="A0A813VTG1"/>
<proteinExistence type="predicted"/>
<keyword evidence="2" id="KW-1185">Reference proteome</keyword>
<dbReference type="InterPro" id="IPR038765">
    <property type="entry name" value="Papain-like_cys_pep_sf"/>
</dbReference>
<evidence type="ECO:0000313" key="1">
    <source>
        <dbReference type="EMBL" id="CAF0841969.1"/>
    </source>
</evidence>
<reference evidence="1" key="1">
    <citation type="submission" date="2021-02" db="EMBL/GenBank/DDBJ databases">
        <authorList>
            <person name="Nowell W R."/>
        </authorList>
    </citation>
    <scope>NUCLEOTIDE SEQUENCE</scope>
    <source>
        <strain evidence="1">Ploen Becks lab</strain>
    </source>
</reference>